<dbReference type="AlphaFoldDB" id="A0ABD0LBJ3"/>
<reference evidence="1 2" key="1">
    <citation type="journal article" date="2023" name="Sci. Data">
        <title>Genome assembly of the Korean intertidal mud-creeper Batillaria attramentaria.</title>
        <authorList>
            <person name="Patra A.K."/>
            <person name="Ho P.T."/>
            <person name="Jun S."/>
            <person name="Lee S.J."/>
            <person name="Kim Y."/>
            <person name="Won Y.J."/>
        </authorList>
    </citation>
    <scope>NUCLEOTIDE SEQUENCE [LARGE SCALE GENOMIC DNA]</scope>
    <source>
        <strain evidence="1">Wonlab-2016</strain>
    </source>
</reference>
<accession>A0ABD0LBJ3</accession>
<name>A0ABD0LBJ3_9CAEN</name>
<gene>
    <name evidence="1" type="ORF">BaRGS_00012245</name>
</gene>
<protein>
    <submittedName>
        <fullName evidence="1">Uncharacterized protein</fullName>
    </submittedName>
</protein>
<comment type="caution">
    <text evidence="1">The sequence shown here is derived from an EMBL/GenBank/DDBJ whole genome shotgun (WGS) entry which is preliminary data.</text>
</comment>
<sequence>CQTDKCKEDVTGLTGDRRVQDRLKFQCKMEVHTASTDIPVNWSSVTDRVDGRASEGRWIHHQLSAEDWPWSVRELNVLRG</sequence>
<dbReference type="Proteomes" id="UP001519460">
    <property type="component" value="Unassembled WGS sequence"/>
</dbReference>
<evidence type="ECO:0000313" key="1">
    <source>
        <dbReference type="EMBL" id="KAK7496593.1"/>
    </source>
</evidence>
<feature type="non-terminal residue" evidence="1">
    <location>
        <position position="80"/>
    </location>
</feature>
<proteinExistence type="predicted"/>
<feature type="non-terminal residue" evidence="1">
    <location>
        <position position="1"/>
    </location>
</feature>
<evidence type="ECO:0000313" key="2">
    <source>
        <dbReference type="Proteomes" id="UP001519460"/>
    </source>
</evidence>
<keyword evidence="2" id="KW-1185">Reference proteome</keyword>
<organism evidence="1 2">
    <name type="scientific">Batillaria attramentaria</name>
    <dbReference type="NCBI Taxonomy" id="370345"/>
    <lineage>
        <taxon>Eukaryota</taxon>
        <taxon>Metazoa</taxon>
        <taxon>Spiralia</taxon>
        <taxon>Lophotrochozoa</taxon>
        <taxon>Mollusca</taxon>
        <taxon>Gastropoda</taxon>
        <taxon>Caenogastropoda</taxon>
        <taxon>Sorbeoconcha</taxon>
        <taxon>Cerithioidea</taxon>
        <taxon>Batillariidae</taxon>
        <taxon>Batillaria</taxon>
    </lineage>
</organism>
<dbReference type="EMBL" id="JACVVK020000066">
    <property type="protein sequence ID" value="KAK7496593.1"/>
    <property type="molecule type" value="Genomic_DNA"/>
</dbReference>